<dbReference type="AlphaFoldDB" id="A0A8H5HUJ7"/>
<reference evidence="2 3" key="1">
    <citation type="journal article" date="2020" name="ISME J.">
        <title>Uncovering the hidden diversity of litter-decomposition mechanisms in mushroom-forming fungi.</title>
        <authorList>
            <person name="Floudas D."/>
            <person name="Bentzer J."/>
            <person name="Ahren D."/>
            <person name="Johansson T."/>
            <person name="Persson P."/>
            <person name="Tunlid A."/>
        </authorList>
    </citation>
    <scope>NUCLEOTIDE SEQUENCE [LARGE SCALE GENOMIC DNA]</scope>
    <source>
        <strain evidence="2 3">CBS 406.79</strain>
    </source>
</reference>
<dbReference type="SUPFAM" id="SSF81383">
    <property type="entry name" value="F-box domain"/>
    <property type="match status" value="1"/>
</dbReference>
<accession>A0A8H5HUJ7</accession>
<dbReference type="InterPro" id="IPR001810">
    <property type="entry name" value="F-box_dom"/>
</dbReference>
<evidence type="ECO:0000313" key="3">
    <source>
        <dbReference type="Proteomes" id="UP000518752"/>
    </source>
</evidence>
<dbReference type="InterPro" id="IPR036047">
    <property type="entry name" value="F-box-like_dom_sf"/>
</dbReference>
<keyword evidence="3" id="KW-1185">Reference proteome</keyword>
<sequence length="598" mass="66447">MSFAKLLDVPEDVIVYLLSFLFVPDILSFRQTCQSLNQITNLPVVWICAWESQIFQAGYPFPETTFDKGSVRKEGANSVHGGAYYRGWLNIADMPREELEQRTRHAFQLAKKWLYNPPIHRNSLYYSADQNPVSAWPSRSIDWTVSPSTSIVDVRFVRSFRRFFCLGAEGSEQRWMESVLVLSVSKGIWSVITIWEISLSLDGKDHNPTRPRKCSEWSPKGGIFTGLCLGNDVPSEADLAVSVAFEDHHEIDLFVISDTGELLPICTIPAVPLQSQVASGSKEDTYDARPRAMRPMKPMTLFGTVLAMSDDTACTVLYDWKTGGLAVLEHEEDQAGIWKQDQIIQVVFAYRSILVVRARSIHLFPEPELRSISASSFVQAPDPHQFATSGVYSPIAKHSFGWVDGVSVVPTLHSREISQPKTLKLLVRLQSDDPWTSNEHSLDLYELLADPAVGLEDDNDAPRPPYLFPPIRTSQVISTRGPLRCTSLVLGKAGTAIWVKPGDRASHGLLPLDSYPNLIDIAQLGVDSILTSSGHVDRKDSESLVAAVFPGPLNPSNKVRTQKICANDLKNWTAFDYDEAVGRVVLGDASGTVHILQL</sequence>
<feature type="domain" description="F-box" evidence="1">
    <location>
        <begin position="3"/>
        <end position="49"/>
    </location>
</feature>
<dbReference type="EMBL" id="JAACJN010000019">
    <property type="protein sequence ID" value="KAF5389847.1"/>
    <property type="molecule type" value="Genomic_DNA"/>
</dbReference>
<evidence type="ECO:0000259" key="1">
    <source>
        <dbReference type="PROSITE" id="PS50181"/>
    </source>
</evidence>
<dbReference type="PROSITE" id="PS50181">
    <property type="entry name" value="FBOX"/>
    <property type="match status" value="1"/>
</dbReference>
<protein>
    <recommendedName>
        <fullName evidence="1">F-box domain-containing protein</fullName>
    </recommendedName>
</protein>
<organism evidence="2 3">
    <name type="scientific">Collybiopsis confluens</name>
    <dbReference type="NCBI Taxonomy" id="2823264"/>
    <lineage>
        <taxon>Eukaryota</taxon>
        <taxon>Fungi</taxon>
        <taxon>Dikarya</taxon>
        <taxon>Basidiomycota</taxon>
        <taxon>Agaricomycotina</taxon>
        <taxon>Agaricomycetes</taxon>
        <taxon>Agaricomycetidae</taxon>
        <taxon>Agaricales</taxon>
        <taxon>Marasmiineae</taxon>
        <taxon>Omphalotaceae</taxon>
        <taxon>Collybiopsis</taxon>
    </lineage>
</organism>
<proteinExistence type="predicted"/>
<name>A0A8H5HUJ7_9AGAR</name>
<dbReference type="Proteomes" id="UP000518752">
    <property type="component" value="Unassembled WGS sequence"/>
</dbReference>
<dbReference type="Pfam" id="PF00646">
    <property type="entry name" value="F-box"/>
    <property type="match status" value="1"/>
</dbReference>
<dbReference type="OrthoDB" id="3034442at2759"/>
<evidence type="ECO:0000313" key="2">
    <source>
        <dbReference type="EMBL" id="KAF5389847.1"/>
    </source>
</evidence>
<comment type="caution">
    <text evidence="2">The sequence shown here is derived from an EMBL/GenBank/DDBJ whole genome shotgun (WGS) entry which is preliminary data.</text>
</comment>
<gene>
    <name evidence="2" type="ORF">D9757_003652</name>
</gene>